<name>A0A4V5LR58_9FLAO</name>
<keyword evidence="1" id="KW-0812">Transmembrane</keyword>
<keyword evidence="1" id="KW-0472">Membrane</keyword>
<evidence type="ECO:0000256" key="1">
    <source>
        <dbReference type="SAM" id="Phobius"/>
    </source>
</evidence>
<reference evidence="2 3" key="1">
    <citation type="submission" date="2019-04" db="EMBL/GenBank/DDBJ databases">
        <title>Lacinutrix sp. nov., isolated from marine water.</title>
        <authorList>
            <person name="Kim W."/>
        </authorList>
    </citation>
    <scope>NUCLEOTIDE SEQUENCE [LARGE SCALE GENOMIC DNA]</scope>
    <source>
        <strain evidence="2 3">CAU 1491</strain>
    </source>
</reference>
<dbReference type="EMBL" id="SUPL01000001">
    <property type="protein sequence ID" value="TJY37989.1"/>
    <property type="molecule type" value="Genomic_DNA"/>
</dbReference>
<sequence>MSVSNTYKALIITVLLSTVVLFLGFTIHIKKQTKLVAETFYEMDTETVEDKEQEELDDILKSLDNLLSTPATNQAFNETKTYENDKAVDEAFEEQMEAIKNRTSIEELKAANQNNNVLTASNSGSNKDKSSAFGNINDIVSKRLESQKNAQNSANKNSSVSYSLVDRLHTFLPTPIYLCEQGGKIVVNITVNHEGNVIDAYINASSSSENGCLIDHALEYAKESKFTRNPKKATQLGTITFLFRGKN</sequence>
<keyword evidence="1" id="KW-1133">Transmembrane helix</keyword>
<protein>
    <recommendedName>
        <fullName evidence="4">TonB family C-terminal domain-containing protein</fullName>
    </recommendedName>
</protein>
<feature type="transmembrane region" description="Helical" evidence="1">
    <location>
        <begin position="6"/>
        <end position="25"/>
    </location>
</feature>
<comment type="caution">
    <text evidence="2">The sequence shown here is derived from an EMBL/GenBank/DDBJ whole genome shotgun (WGS) entry which is preliminary data.</text>
</comment>
<dbReference type="RefSeq" id="WP_136840374.1">
    <property type="nucleotide sequence ID" value="NZ_SUPL01000001.1"/>
</dbReference>
<dbReference type="OrthoDB" id="9786892at2"/>
<dbReference type="AlphaFoldDB" id="A0A4V5LR58"/>
<evidence type="ECO:0000313" key="3">
    <source>
        <dbReference type="Proteomes" id="UP000307657"/>
    </source>
</evidence>
<proteinExistence type="predicted"/>
<dbReference type="Proteomes" id="UP000307657">
    <property type="component" value="Unassembled WGS sequence"/>
</dbReference>
<organism evidence="2 3">
    <name type="scientific">Pontimicrobium aquaticum</name>
    <dbReference type="NCBI Taxonomy" id="2565367"/>
    <lineage>
        <taxon>Bacteria</taxon>
        <taxon>Pseudomonadati</taxon>
        <taxon>Bacteroidota</taxon>
        <taxon>Flavobacteriia</taxon>
        <taxon>Flavobacteriales</taxon>
        <taxon>Flavobacteriaceae</taxon>
        <taxon>Pontimicrobium</taxon>
    </lineage>
</organism>
<accession>A0A4V5LR58</accession>
<gene>
    <name evidence="2" type="ORF">E5167_01660</name>
</gene>
<keyword evidence="3" id="KW-1185">Reference proteome</keyword>
<evidence type="ECO:0000313" key="2">
    <source>
        <dbReference type="EMBL" id="TJY37989.1"/>
    </source>
</evidence>
<evidence type="ECO:0008006" key="4">
    <source>
        <dbReference type="Google" id="ProtNLM"/>
    </source>
</evidence>